<dbReference type="Proteomes" id="UP001320544">
    <property type="component" value="Chromosome"/>
</dbReference>
<dbReference type="RefSeq" id="WP_102378658.1">
    <property type="nucleotide sequence ID" value="NZ_AP025564.1"/>
</dbReference>
<keyword evidence="2" id="KW-1185">Reference proteome</keyword>
<organism evidence="1 2">
    <name type="scientific">Raoultibacter timonensis</name>
    <dbReference type="NCBI Taxonomy" id="1907662"/>
    <lineage>
        <taxon>Bacteria</taxon>
        <taxon>Bacillati</taxon>
        <taxon>Actinomycetota</taxon>
        <taxon>Coriobacteriia</taxon>
        <taxon>Eggerthellales</taxon>
        <taxon>Eggerthellaceae</taxon>
        <taxon>Raoultibacter</taxon>
    </lineage>
</organism>
<gene>
    <name evidence="1" type="ORF">CE91St30_10990</name>
</gene>
<proteinExistence type="predicted"/>
<reference evidence="1 2" key="1">
    <citation type="submission" date="2022-01" db="EMBL/GenBank/DDBJ databases">
        <title>Novel bile acid biosynthetic pathways are enriched in the microbiome of centenarians.</title>
        <authorList>
            <person name="Sato Y."/>
            <person name="Atarashi K."/>
            <person name="Plichta R.D."/>
            <person name="Arai Y."/>
            <person name="Sasajima S."/>
            <person name="Kearney M.S."/>
            <person name="Suda W."/>
            <person name="Takeshita K."/>
            <person name="Sasaki T."/>
            <person name="Okamoto S."/>
            <person name="Skelly N.A."/>
            <person name="Okamura Y."/>
            <person name="Vlamakis H."/>
            <person name="Li Y."/>
            <person name="Tanoue T."/>
            <person name="Takei H."/>
            <person name="Nittono H."/>
            <person name="Narushima S."/>
            <person name="Irie J."/>
            <person name="Itoh H."/>
            <person name="Moriya K."/>
            <person name="Sugiura Y."/>
            <person name="Suematsu M."/>
            <person name="Moritoki N."/>
            <person name="Shibata S."/>
            <person name="Littman R.D."/>
            <person name="Fischbach A.M."/>
            <person name="Uwamino Y."/>
            <person name="Inoue T."/>
            <person name="Honda A."/>
            <person name="Hattori M."/>
            <person name="Murai T."/>
            <person name="Xavier J.R."/>
            <person name="Hirose N."/>
            <person name="Honda K."/>
        </authorList>
    </citation>
    <scope>NUCLEOTIDE SEQUENCE [LARGE SCALE GENOMIC DNA]</scope>
    <source>
        <strain evidence="1 2">CE91-St30</strain>
    </source>
</reference>
<dbReference type="Pfam" id="PF06949">
    <property type="entry name" value="DUF1292"/>
    <property type="match status" value="1"/>
</dbReference>
<dbReference type="InterPro" id="IPR009711">
    <property type="entry name" value="UPF0473"/>
</dbReference>
<name>A0ABN6MCT0_9ACTN</name>
<protein>
    <recommendedName>
        <fullName evidence="3">DUF1292 domain-containing protein</fullName>
    </recommendedName>
</protein>
<dbReference type="EMBL" id="AP025564">
    <property type="protein sequence ID" value="BDE95766.1"/>
    <property type="molecule type" value="Genomic_DNA"/>
</dbReference>
<evidence type="ECO:0000313" key="2">
    <source>
        <dbReference type="Proteomes" id="UP001320544"/>
    </source>
</evidence>
<evidence type="ECO:0000313" key="1">
    <source>
        <dbReference type="EMBL" id="BDE95766.1"/>
    </source>
</evidence>
<sequence length="106" mass="12051">MREGSAPNFCPPTEEGITFTFEDEEGELIDLEFLGLILHEDKRYGFFFPVDEENPACSSGEVVLLEVTELDDEDQPAAFELVEDEAIAAEVYEDFRRATADLYDFE</sequence>
<evidence type="ECO:0008006" key="3">
    <source>
        <dbReference type="Google" id="ProtNLM"/>
    </source>
</evidence>
<accession>A0ABN6MCT0</accession>